<dbReference type="Pfam" id="PF20089">
    <property type="entry name" value="DUF6481"/>
    <property type="match status" value="1"/>
</dbReference>
<dbReference type="EMBL" id="JAMOIM010000005">
    <property type="protein sequence ID" value="MCW6508333.1"/>
    <property type="molecule type" value="Genomic_DNA"/>
</dbReference>
<keyword evidence="2" id="KW-1185">Reference proteome</keyword>
<accession>A0AA41Z0L3</accession>
<gene>
    <name evidence="1" type="ORF">M8523_09890</name>
</gene>
<evidence type="ECO:0000313" key="2">
    <source>
        <dbReference type="Proteomes" id="UP001165667"/>
    </source>
</evidence>
<evidence type="ECO:0000313" key="1">
    <source>
        <dbReference type="EMBL" id="MCW6508333.1"/>
    </source>
</evidence>
<proteinExistence type="predicted"/>
<protein>
    <submittedName>
        <fullName evidence="1">DUF6481 family protein</fullName>
    </submittedName>
</protein>
<dbReference type="Proteomes" id="UP001165667">
    <property type="component" value="Unassembled WGS sequence"/>
</dbReference>
<comment type="caution">
    <text evidence="1">The sequence shown here is derived from an EMBL/GenBank/DDBJ whole genome shotgun (WGS) entry which is preliminary data.</text>
</comment>
<name>A0AA41Z0L3_9HYPH</name>
<sequence>MSSFNHANFADRIKDAAKAKAAAVEKHKARPGADDPALIAKAAERRSLHEARVARAAEKDAIKQKRAADHAEVQRLRAEEELALALTREAELEAEEQAALALRRDRAKLALVNLADQKEVRDARYAARKARQKQAKRG</sequence>
<dbReference type="RefSeq" id="WP_282584700.1">
    <property type="nucleotide sequence ID" value="NZ_JAMOIM010000005.1"/>
</dbReference>
<dbReference type="InterPro" id="IPR045510">
    <property type="entry name" value="DUF6481"/>
</dbReference>
<organism evidence="1 2">
    <name type="scientific">Lichenifustis flavocetrariae</name>
    <dbReference type="NCBI Taxonomy" id="2949735"/>
    <lineage>
        <taxon>Bacteria</taxon>
        <taxon>Pseudomonadati</taxon>
        <taxon>Pseudomonadota</taxon>
        <taxon>Alphaproteobacteria</taxon>
        <taxon>Hyphomicrobiales</taxon>
        <taxon>Lichenihabitantaceae</taxon>
        <taxon>Lichenifustis</taxon>
    </lineage>
</organism>
<dbReference type="AlphaFoldDB" id="A0AA41Z0L3"/>
<reference evidence="1" key="1">
    <citation type="submission" date="2022-05" db="EMBL/GenBank/DDBJ databases">
        <authorList>
            <person name="Pankratov T."/>
        </authorList>
    </citation>
    <scope>NUCLEOTIDE SEQUENCE</scope>
    <source>
        <strain evidence="1">BP6-180914</strain>
    </source>
</reference>